<dbReference type="Gene3D" id="3.60.20.10">
    <property type="entry name" value="Glutamine Phosphoribosylpyrophosphate, subunit 1, domain 1"/>
    <property type="match status" value="1"/>
</dbReference>
<keyword evidence="1 2" id="KW-0647">Proteasome</keyword>
<dbReference type="SUPFAM" id="SSF56235">
    <property type="entry name" value="N-terminal nucleophile aminohydrolases (Ntn hydrolases)"/>
    <property type="match status" value="1"/>
</dbReference>
<organism evidence="2 3">
    <name type="scientific">Cryptomonas paramaecium</name>
    <dbReference type="NCBI Taxonomy" id="2898"/>
    <lineage>
        <taxon>Eukaryota</taxon>
        <taxon>Cryptophyceae</taxon>
        <taxon>Cryptomonadales</taxon>
        <taxon>Cryptomonadaceae</taxon>
        <taxon>Cryptomonas</taxon>
    </lineage>
</organism>
<evidence type="ECO:0000313" key="2">
    <source>
        <dbReference type="EMBL" id="AEA38667.1"/>
    </source>
</evidence>
<evidence type="ECO:0000313" key="3">
    <source>
        <dbReference type="Proteomes" id="UP000243423"/>
    </source>
</evidence>
<dbReference type="GeneID" id="10446918"/>
<dbReference type="GO" id="GO:0005839">
    <property type="term" value="C:proteasome core complex"/>
    <property type="evidence" value="ECO:0007669"/>
    <property type="project" value="InterPro"/>
</dbReference>
<dbReference type="InterPro" id="IPR001353">
    <property type="entry name" value="Proteasome_sua/b"/>
</dbReference>
<evidence type="ECO:0000256" key="1">
    <source>
        <dbReference type="ARBA" id="ARBA00022942"/>
    </source>
</evidence>
<dbReference type="EMBL" id="CP002172">
    <property type="protein sequence ID" value="AEA38667.1"/>
    <property type="molecule type" value="Genomic_DNA"/>
</dbReference>
<dbReference type="Pfam" id="PF00227">
    <property type="entry name" value="Proteasome"/>
    <property type="match status" value="1"/>
</dbReference>
<dbReference type="InterPro" id="IPR050115">
    <property type="entry name" value="Proteasome_alpha"/>
</dbReference>
<dbReference type="GO" id="GO:0051603">
    <property type="term" value="P:proteolysis involved in protein catabolic process"/>
    <property type="evidence" value="ECO:0007669"/>
    <property type="project" value="InterPro"/>
</dbReference>
<reference evidence="2 3" key="1">
    <citation type="journal article" date="2011" name="Genome Biol. Evol.">
        <title>Complete nucleomorph genome sequence of the nonphotosynthetic alga Cryptomonas paramecium reveals a core nucleomorph gene set.</title>
        <authorList>
            <person name="Tanifuji G."/>
            <person name="Onodera N.T."/>
            <person name="Wheeler T.J."/>
            <person name="Dlutek M."/>
            <person name="Donaher N."/>
            <person name="Archibald J.M."/>
        </authorList>
    </citation>
    <scope>NUCLEOTIDE SEQUENCE [LARGE SCALE GENOMIC DNA]</scope>
    <source>
        <strain evidence="2 3">CCAP977/2A</strain>
    </source>
</reference>
<accession>F2HH71</accession>
<gene>
    <name evidence="2" type="primary">prsA2</name>
    <name evidence="2" type="ORF">CPARA_1gp009</name>
</gene>
<dbReference type="AlphaFoldDB" id="F2HH71"/>
<name>F2HH71_9CRYP</name>
<protein>
    <submittedName>
        <fullName evidence="2">Proteasome A-type subunit-like protein</fullName>
    </submittedName>
</protein>
<geneLocation type="nucleomorph" evidence="2"/>
<dbReference type="RefSeq" id="XP_003239565.1">
    <property type="nucleotide sequence ID" value="XM_003239517.1"/>
</dbReference>
<dbReference type="PANTHER" id="PTHR11599">
    <property type="entry name" value="PROTEASOME SUBUNIT ALPHA/BETA"/>
    <property type="match status" value="1"/>
</dbReference>
<dbReference type="InterPro" id="IPR029055">
    <property type="entry name" value="Ntn_hydrolases_N"/>
</dbReference>
<proteinExistence type="predicted"/>
<sequence length="229" mass="26141">MEEYTDSSMFFLDDKIQIRSIYKNVRRSSTIVVLKSKNCIILLCKFISNLLTDNSRFVSKIFIINNKIGIAGTGLYPDLKKVIKRAKRQAQIFKRNFGENISCKELTKQLSSYIQEFTQSNSTRIFGVNLFVGGFDVDGPVVYRIDPNGSFVKIKGGSIGKFSNELNEIIIKRLSKNLKFEDLLKIVVNSINETPDAYDSNIDIDIGCVDYKSNFKIYKSNEIKKIIDQ</sequence>
<dbReference type="Proteomes" id="UP000243423">
    <property type="component" value="Nucleomorph 1"/>
</dbReference>
<keyword evidence="2" id="KW-0542">Nucleomorph</keyword>